<feature type="compositionally biased region" description="Polar residues" evidence="1">
    <location>
        <begin position="402"/>
        <end position="415"/>
    </location>
</feature>
<dbReference type="GO" id="GO:0043130">
    <property type="term" value="F:ubiquitin binding"/>
    <property type="evidence" value="ECO:0007669"/>
    <property type="project" value="InterPro"/>
</dbReference>
<dbReference type="InterPro" id="IPR042575">
    <property type="entry name" value="UBAP1_C"/>
</dbReference>
<dbReference type="OrthoDB" id="2018023at2759"/>
<reference evidence="5" key="1">
    <citation type="submission" date="2025-08" db="UniProtKB">
        <authorList>
            <consortium name="RefSeq"/>
        </authorList>
    </citation>
    <scope>IDENTIFICATION</scope>
    <source>
        <strain evidence="5">11010-0011.00</strain>
        <tissue evidence="5">Whole body</tissue>
    </source>
</reference>
<proteinExistence type="predicted"/>
<accession>A0A6J2TF18</accession>
<evidence type="ECO:0000313" key="4">
    <source>
        <dbReference type="Proteomes" id="UP000504634"/>
    </source>
</evidence>
<name>A0A6J2TF18_DROLE</name>
<dbReference type="Gene3D" id="1.20.120.1920">
    <property type="entry name" value="UBAP1 SOUBA domain"/>
    <property type="match status" value="1"/>
</dbReference>
<dbReference type="PROSITE" id="PS51497">
    <property type="entry name" value="UMA"/>
    <property type="match status" value="1"/>
</dbReference>
<dbReference type="FunFam" id="1.20.120.1920:FF:000004">
    <property type="entry name" value="GG24751"/>
    <property type="match status" value="1"/>
</dbReference>
<keyword evidence="4" id="KW-1185">Reference proteome</keyword>
<feature type="compositionally biased region" description="Basic and acidic residues" evidence="1">
    <location>
        <begin position="387"/>
        <end position="396"/>
    </location>
</feature>
<feature type="region of interest" description="Disordered" evidence="1">
    <location>
        <begin position="387"/>
        <end position="415"/>
    </location>
</feature>
<evidence type="ECO:0000259" key="3">
    <source>
        <dbReference type="PROSITE" id="PS51497"/>
    </source>
</evidence>
<dbReference type="GO" id="GO:0000813">
    <property type="term" value="C:ESCRT I complex"/>
    <property type="evidence" value="ECO:0007669"/>
    <property type="project" value="InterPro"/>
</dbReference>
<dbReference type="RefSeq" id="XP_030374589.1">
    <property type="nucleotide sequence ID" value="XM_030518729.1"/>
</dbReference>
<sequence>MENVPVKIVERYKPPPPVYQLPQTVVNRLQQYSENYYDEHPDYQYDFQLERDVLSKAQRWRQLRHQQQEERHQRQERRNLAFQRAIEAQQKEMLGAVEYPSAADLSSDSEDEETCGGKETQLKEVAAATATATTTETSISGSESHDDNNKQTAVTVEPKSINPYSFHTILQPTVLSGATTQATTTTLHKRNSSLNYADFEYNMNSTPFDIIELKTINDLDVLAQVLHNTQLKAQTVEGETEEAVPATIITQSDTKATDNYSADIPATQPVETQPQATPNCNNYAPLYSHAATPTSMSSPYTLPPLQQHLQAYQMGYNQHYYYQPQLYSNQNYLMTQQQPQPQPYVNGYGTPTHQPQPLASTLVSTTLAASDVDAALKSKSVPDILRELKTELQPEKRRARNNSHNSEQMHNPDSLQSLPRLNVFSELAVPAQKLAQSISGMGFPLERVAKVVSICGIDDKKIIEHLIPLSELVDLGFDETKISAALLKFNNNKDKALDYLIN</sequence>
<feature type="domain" description="UBA" evidence="2">
    <location>
        <begin position="456"/>
        <end position="502"/>
    </location>
</feature>
<evidence type="ECO:0000256" key="1">
    <source>
        <dbReference type="SAM" id="MobiDB-lite"/>
    </source>
</evidence>
<dbReference type="InterPro" id="IPR009060">
    <property type="entry name" value="UBA-like_sf"/>
</dbReference>
<feature type="compositionally biased region" description="Low complexity" evidence="1">
    <location>
        <begin position="126"/>
        <end position="135"/>
    </location>
</feature>
<dbReference type="PANTHER" id="PTHR15960:SF5">
    <property type="entry name" value="LD44032P"/>
    <property type="match status" value="1"/>
</dbReference>
<feature type="region of interest" description="Disordered" evidence="1">
    <location>
        <begin position="100"/>
        <end position="152"/>
    </location>
</feature>
<dbReference type="Proteomes" id="UP000504634">
    <property type="component" value="Unplaced"/>
</dbReference>
<dbReference type="AlphaFoldDB" id="A0A6J2TF18"/>
<protein>
    <submittedName>
        <fullName evidence="5">Ubiquitin-associated protein 1</fullName>
    </submittedName>
</protein>
<dbReference type="GO" id="GO:0043162">
    <property type="term" value="P:ubiquitin-dependent protein catabolic process via the multivesicular body sorting pathway"/>
    <property type="evidence" value="ECO:0007669"/>
    <property type="project" value="InterPro"/>
</dbReference>
<dbReference type="SUPFAM" id="SSF46934">
    <property type="entry name" value="UBA-like"/>
    <property type="match status" value="1"/>
</dbReference>
<dbReference type="InterPro" id="IPR038870">
    <property type="entry name" value="UBAP1"/>
</dbReference>
<gene>
    <name evidence="5" type="primary">LOC115624133</name>
</gene>
<evidence type="ECO:0000313" key="5">
    <source>
        <dbReference type="RefSeq" id="XP_030374589.1"/>
    </source>
</evidence>
<dbReference type="PROSITE" id="PS50030">
    <property type="entry name" value="UBA"/>
    <property type="match status" value="1"/>
</dbReference>
<dbReference type="InterPro" id="IPR023340">
    <property type="entry name" value="UMA"/>
</dbReference>
<feature type="domain" description="UMA" evidence="3">
    <location>
        <begin position="1"/>
        <end position="54"/>
    </location>
</feature>
<dbReference type="PANTHER" id="PTHR15960">
    <property type="entry name" value="LD44032P"/>
    <property type="match status" value="1"/>
</dbReference>
<dbReference type="CDD" id="cd14316">
    <property type="entry name" value="UBA2_UBAP1_like"/>
    <property type="match status" value="1"/>
</dbReference>
<evidence type="ECO:0000259" key="2">
    <source>
        <dbReference type="PROSITE" id="PS50030"/>
    </source>
</evidence>
<dbReference type="GeneID" id="115624133"/>
<dbReference type="InterPro" id="IPR015940">
    <property type="entry name" value="UBA"/>
</dbReference>
<organism evidence="4 5">
    <name type="scientific">Drosophila lebanonensis</name>
    <name type="common">Fruit fly</name>
    <name type="synonym">Scaptodrosophila lebanonensis</name>
    <dbReference type="NCBI Taxonomy" id="7225"/>
    <lineage>
        <taxon>Eukaryota</taxon>
        <taxon>Metazoa</taxon>
        <taxon>Ecdysozoa</taxon>
        <taxon>Arthropoda</taxon>
        <taxon>Hexapoda</taxon>
        <taxon>Insecta</taxon>
        <taxon>Pterygota</taxon>
        <taxon>Neoptera</taxon>
        <taxon>Endopterygota</taxon>
        <taxon>Diptera</taxon>
        <taxon>Brachycera</taxon>
        <taxon>Muscomorpha</taxon>
        <taxon>Ephydroidea</taxon>
        <taxon>Drosophilidae</taxon>
        <taxon>Scaptodrosophila</taxon>
    </lineage>
</organism>